<dbReference type="GO" id="GO:0005759">
    <property type="term" value="C:mitochondrial matrix"/>
    <property type="evidence" value="ECO:0007669"/>
    <property type="project" value="UniProtKB-SubCell"/>
</dbReference>
<keyword evidence="6" id="KW-0816">Tricarboxylic acid cycle</keyword>
<dbReference type="PIRSF" id="PIRSF000157">
    <property type="entry name" value="Oxoglu_dh_E1"/>
    <property type="match status" value="1"/>
</dbReference>
<dbReference type="Gene3D" id="1.10.287.1150">
    <property type="entry name" value="TPP helical domain"/>
    <property type="match status" value="1"/>
</dbReference>
<dbReference type="GO" id="GO:0004591">
    <property type="term" value="F:oxoglutarate dehydrogenase (succinyl-transferring) activity"/>
    <property type="evidence" value="ECO:0007669"/>
    <property type="project" value="UniProtKB-EC"/>
</dbReference>
<dbReference type="Proteomes" id="UP000053815">
    <property type="component" value="Unassembled WGS sequence"/>
</dbReference>
<dbReference type="PANTHER" id="PTHR23152">
    <property type="entry name" value="2-OXOGLUTARATE DEHYDROGENASE"/>
    <property type="match status" value="1"/>
</dbReference>
<evidence type="ECO:0000256" key="6">
    <source>
        <dbReference type="ARBA" id="ARBA00022532"/>
    </source>
</evidence>
<dbReference type="FunFam" id="3.40.50.11610:FF:000009">
    <property type="entry name" value="2-oxoglutarate dehydrogenase E1 component"/>
    <property type="match status" value="1"/>
</dbReference>
<dbReference type="STRING" id="91626.A0A0C9MLH8"/>
<comment type="catalytic activity">
    <reaction evidence="16">
        <text>N(6)-[(R)-lipoyl]-L-lysyl-[protein] + 2-oxoglutarate + H(+) = N(6)-[(R)-S(8)-succinyldihydrolipoyl]-L-lysyl-[protein] + CO2</text>
        <dbReference type="Rhea" id="RHEA:12188"/>
        <dbReference type="Rhea" id="RHEA-COMP:10474"/>
        <dbReference type="Rhea" id="RHEA-COMP:20092"/>
        <dbReference type="ChEBI" id="CHEBI:15378"/>
        <dbReference type="ChEBI" id="CHEBI:16526"/>
        <dbReference type="ChEBI" id="CHEBI:16810"/>
        <dbReference type="ChEBI" id="CHEBI:83099"/>
        <dbReference type="ChEBI" id="CHEBI:83120"/>
        <dbReference type="EC" id="1.2.4.2"/>
    </reaction>
</comment>
<evidence type="ECO:0000313" key="19">
    <source>
        <dbReference type="EMBL" id="GAN08369.1"/>
    </source>
</evidence>
<proteinExistence type="inferred from homology"/>
<dbReference type="GO" id="GO:0045252">
    <property type="term" value="C:oxoglutarate dehydrogenase complex"/>
    <property type="evidence" value="ECO:0007669"/>
    <property type="project" value="TreeGrafter"/>
</dbReference>
<keyword evidence="11" id="KW-0786">Thiamine pyrophosphate</keyword>
<keyword evidence="10" id="KW-0560">Oxidoreductase</keyword>
<evidence type="ECO:0000256" key="9">
    <source>
        <dbReference type="ARBA" id="ARBA00022946"/>
    </source>
</evidence>
<evidence type="ECO:0000256" key="17">
    <source>
        <dbReference type="SAM" id="MobiDB-lite"/>
    </source>
</evidence>
<organism evidence="19">
    <name type="scientific">Mucor ambiguus</name>
    <dbReference type="NCBI Taxonomy" id="91626"/>
    <lineage>
        <taxon>Eukaryota</taxon>
        <taxon>Fungi</taxon>
        <taxon>Fungi incertae sedis</taxon>
        <taxon>Mucoromycota</taxon>
        <taxon>Mucoromycotina</taxon>
        <taxon>Mucoromycetes</taxon>
        <taxon>Mucorales</taxon>
        <taxon>Mucorineae</taxon>
        <taxon>Mucoraceae</taxon>
        <taxon>Mucor</taxon>
    </lineage>
</organism>
<evidence type="ECO:0000256" key="13">
    <source>
        <dbReference type="ARBA" id="ARBA00037426"/>
    </source>
</evidence>
<reference evidence="19" key="1">
    <citation type="submission" date="2014-09" db="EMBL/GenBank/DDBJ databases">
        <title>Draft genome sequence of an oleaginous Mucoromycotina fungus Mucor ambiguus NBRC6742.</title>
        <authorList>
            <person name="Takeda I."/>
            <person name="Yamane N."/>
            <person name="Morita T."/>
            <person name="Tamano K."/>
            <person name="Machida M."/>
            <person name="Baker S."/>
            <person name="Koike H."/>
        </authorList>
    </citation>
    <scope>NUCLEOTIDE SEQUENCE</scope>
    <source>
        <strain evidence="19">NBRC 6742</strain>
    </source>
</reference>
<evidence type="ECO:0000256" key="16">
    <source>
        <dbReference type="ARBA" id="ARBA00051911"/>
    </source>
</evidence>
<comment type="similarity">
    <text evidence="4">Belongs to the alpha-ketoglutarate dehydrogenase family.</text>
</comment>
<dbReference type="Gene3D" id="3.40.50.970">
    <property type="match status" value="1"/>
</dbReference>
<evidence type="ECO:0000256" key="2">
    <source>
        <dbReference type="ARBA" id="ARBA00001964"/>
    </source>
</evidence>
<dbReference type="PANTHER" id="PTHR23152:SF4">
    <property type="entry name" value="2-OXOADIPATE DEHYDROGENASE COMPLEX COMPONENT E1"/>
    <property type="match status" value="1"/>
</dbReference>
<evidence type="ECO:0000256" key="8">
    <source>
        <dbReference type="ARBA" id="ARBA00022842"/>
    </source>
</evidence>
<dbReference type="FunFam" id="1.10.287.1150:FF:000002">
    <property type="entry name" value="2-oxoglutarate dehydrogenase E1 component"/>
    <property type="match status" value="1"/>
</dbReference>
<evidence type="ECO:0000256" key="10">
    <source>
        <dbReference type="ARBA" id="ARBA00023002"/>
    </source>
</evidence>
<dbReference type="InterPro" id="IPR042179">
    <property type="entry name" value="KGD_C_sf"/>
</dbReference>
<evidence type="ECO:0000256" key="12">
    <source>
        <dbReference type="ARBA" id="ARBA00023128"/>
    </source>
</evidence>
<comment type="cofactor">
    <cofactor evidence="2">
        <name>thiamine diphosphate</name>
        <dbReference type="ChEBI" id="CHEBI:58937"/>
    </cofactor>
</comment>
<comment type="subcellular location">
    <subcellularLocation>
        <location evidence="3">Mitochondrion matrix</location>
    </subcellularLocation>
</comment>
<evidence type="ECO:0000256" key="3">
    <source>
        <dbReference type="ARBA" id="ARBA00004305"/>
    </source>
</evidence>
<dbReference type="FunFam" id="3.40.50.12470:FF:000003">
    <property type="entry name" value="2-oxoglutarate dehydrogenase E1 component"/>
    <property type="match status" value="1"/>
</dbReference>
<sequence>MYRLSTLSRVTKCVTKQTLLPTTAPSYLLRPTLTTSFAQARRHYASSHPPSVNDGFLHGNAANYIEEMYEAWLKDPSSVHLSWQVYFKNMANGVPSGEAYTPPPTIMPSDSARLPELPAGVAMMGESSKKVIEHMKIQLLVRAYQVRGHHLANLDPLHIEHASTENHHPPELTYQYYGFTDKDLDRKFTLGPGILPGMGQTNKELSLREIIEALKKMYCGSIGIEYVHIPDRAQCDWIRARVEKPEPYKYTHDEKKMILDRLTWSDSFERFVASKYPSEKRFGLEGGESLIPGMKALIDRSVDLGVESIVIGMPHRGRLNVLSNVVRKPNESIFCEFSGSVEPSDEGSGDVKYHLGMNYVRPTPSGKRVHLSLVANPSHLEAVDPVVLGKTKALQFYGKDAQGDHAMSILMHGDAAMAGQGVVYETMGFYDLPSYSTGGTIHIVVNNQIGFTTDPRYGRSTPYCTDIAKSINAPVFHVNGDDVEAVTFVMQLAADWRQTFHKDCVIDLVCYRKHGHNETDQPMFTQPLMYQAISKMKPVALKYEEQLEKEGDFTAEQIKKEKKRVWEILEESYTASKTYKPSSQEWLSSSWPGFKSPKELATEILPQYPTGVSSEVLSQVGKAMTTLPQNFQAHRNIVRILQAREKSIASGKDIDWSTAEGLAWGSLLLENKHVRVSGQDVERGTFSQRHAVLHDQKSDNRATLLNDISPEQGILSISNSSLSEYGVLGFELGYSLVNPNALVVWEAQFGDFANTAQVIVDQFLASGEQKWLQRTGLVLSLPHGYDGQGPEHSSARIERYLQLCDENPYVFPSPEKLKRQHQDCNMQVVYASTPSQYFHVLRRQICRDYRKPLILPFSKSMLRHPLARSSLSEMAGNTHFQLYLPELHPESLVAPEQVKKHILCSGQVYYALLKAREQNKMNDIAISRVEQLNPFPYQQIKEHADKYPNAEIIWCQEEPLNMGPWQHVEPRLTTALAETQHHAGKSPSYAGRPPSASVATGNKKKHYQEEYAFLSKALIGQSTEPRGVEAGVPVW</sequence>
<dbReference type="AlphaFoldDB" id="A0A0C9MLH8"/>
<evidence type="ECO:0000256" key="1">
    <source>
        <dbReference type="ARBA" id="ARBA00001946"/>
    </source>
</evidence>
<dbReference type="GO" id="GO:0006099">
    <property type="term" value="P:tricarboxylic acid cycle"/>
    <property type="evidence" value="ECO:0007669"/>
    <property type="project" value="UniProtKB-KW"/>
</dbReference>
<dbReference type="SMART" id="SM00861">
    <property type="entry name" value="Transket_pyr"/>
    <property type="match status" value="1"/>
</dbReference>
<dbReference type="Gene3D" id="3.40.50.12470">
    <property type="match status" value="1"/>
</dbReference>
<dbReference type="EC" id="1.2.4.2" evidence="5"/>
<dbReference type="GO" id="GO:0030976">
    <property type="term" value="F:thiamine pyrophosphate binding"/>
    <property type="evidence" value="ECO:0007669"/>
    <property type="project" value="InterPro"/>
</dbReference>
<protein>
    <recommendedName>
        <fullName evidence="14">2-oxoglutarate dehydrogenase, mitochondrial</fullName>
        <ecNumber evidence="5">1.2.4.2</ecNumber>
    </recommendedName>
    <alternativeName>
        <fullName evidence="15">2-oxoglutarate dehydrogenase complex component E1</fullName>
    </alternativeName>
</protein>
<dbReference type="NCBIfam" id="NF006914">
    <property type="entry name" value="PRK09404.1"/>
    <property type="match status" value="1"/>
</dbReference>
<evidence type="ECO:0000313" key="20">
    <source>
        <dbReference type="Proteomes" id="UP000053815"/>
    </source>
</evidence>
<feature type="domain" description="Transketolase-like pyrimidine-binding" evidence="18">
    <location>
        <begin position="654"/>
        <end position="864"/>
    </location>
</feature>
<dbReference type="Gene3D" id="3.40.50.11610">
    <property type="entry name" value="Multifunctional 2-oxoglutarate metabolism enzyme, C-terminal domain"/>
    <property type="match status" value="1"/>
</dbReference>
<evidence type="ECO:0000256" key="5">
    <source>
        <dbReference type="ARBA" id="ARBA00012280"/>
    </source>
</evidence>
<comment type="function">
    <text evidence="13">The 2-oxoglutarate dehydrogenase complex catalyzes the overall conversion of 2-oxoglutarate to succinyl-CoA and CO(2). It contains multiple copies of three enzymatic components: 2-oxoglutarate dehydrogenase (E1), dihydrolipoamide succinyltransferase (E2) and lipoamide dehydrogenase (E3).</text>
</comment>
<dbReference type="GO" id="GO:0046872">
    <property type="term" value="F:metal ion binding"/>
    <property type="evidence" value="ECO:0007669"/>
    <property type="project" value="UniProtKB-KW"/>
</dbReference>
<dbReference type="FunFam" id="3.40.50.970:FF:000002">
    <property type="entry name" value="2-oxoglutarate dehydrogenase, E1 component"/>
    <property type="match status" value="1"/>
</dbReference>
<dbReference type="NCBIfam" id="NF008907">
    <property type="entry name" value="PRK12270.1"/>
    <property type="match status" value="1"/>
</dbReference>
<evidence type="ECO:0000256" key="11">
    <source>
        <dbReference type="ARBA" id="ARBA00023052"/>
    </source>
</evidence>
<name>A0A0C9MLH8_9FUNG</name>
<dbReference type="OrthoDB" id="413077at2759"/>
<evidence type="ECO:0000259" key="18">
    <source>
        <dbReference type="SMART" id="SM00861"/>
    </source>
</evidence>
<dbReference type="CDD" id="cd02016">
    <property type="entry name" value="TPP_E1_OGDC_like"/>
    <property type="match status" value="1"/>
</dbReference>
<evidence type="ECO:0000256" key="4">
    <source>
        <dbReference type="ARBA" id="ARBA00006936"/>
    </source>
</evidence>
<comment type="cofactor">
    <cofactor evidence="1">
        <name>Mg(2+)</name>
        <dbReference type="ChEBI" id="CHEBI:18420"/>
    </cofactor>
</comment>
<keyword evidence="7" id="KW-0479">Metal-binding</keyword>
<keyword evidence="20" id="KW-1185">Reference proteome</keyword>
<dbReference type="Pfam" id="PF02779">
    <property type="entry name" value="Transket_pyr"/>
    <property type="match status" value="1"/>
</dbReference>
<dbReference type="Pfam" id="PF16870">
    <property type="entry name" value="OxoGdeHyase_C"/>
    <property type="match status" value="1"/>
</dbReference>
<dbReference type="InterPro" id="IPR001017">
    <property type="entry name" value="DH_E1"/>
</dbReference>
<feature type="region of interest" description="Disordered" evidence="17">
    <location>
        <begin position="978"/>
        <end position="1002"/>
    </location>
</feature>
<dbReference type="NCBIfam" id="TIGR00239">
    <property type="entry name" value="2oxo_dh_E1"/>
    <property type="match status" value="1"/>
</dbReference>
<dbReference type="Pfam" id="PF16078">
    <property type="entry name" value="2-oxogl_dehyd_N"/>
    <property type="match status" value="1"/>
</dbReference>
<evidence type="ECO:0000256" key="15">
    <source>
        <dbReference type="ARBA" id="ARBA00042984"/>
    </source>
</evidence>
<dbReference type="SUPFAM" id="SSF52518">
    <property type="entry name" value="Thiamin diphosphate-binding fold (THDP-binding)"/>
    <property type="match status" value="2"/>
</dbReference>
<keyword evidence="12" id="KW-0496">Mitochondrion</keyword>
<evidence type="ECO:0000256" key="14">
    <source>
        <dbReference type="ARBA" id="ARBA00040267"/>
    </source>
</evidence>
<keyword evidence="8" id="KW-0460">Magnesium</keyword>
<evidence type="ECO:0000256" key="7">
    <source>
        <dbReference type="ARBA" id="ARBA00022723"/>
    </source>
</evidence>
<dbReference type="InterPro" id="IPR031717">
    <property type="entry name" value="ODO-1/KGD_C"/>
</dbReference>
<gene>
    <name evidence="19" type="ORF">MAM1_0201c07878</name>
</gene>
<dbReference type="Pfam" id="PF00676">
    <property type="entry name" value="E1_dh"/>
    <property type="match status" value="1"/>
</dbReference>
<dbReference type="InterPro" id="IPR005475">
    <property type="entry name" value="Transketolase-like_Pyr-bd"/>
</dbReference>
<keyword evidence="9" id="KW-0809">Transit peptide</keyword>
<dbReference type="InterPro" id="IPR011603">
    <property type="entry name" value="2oxoglutarate_DH_E1"/>
</dbReference>
<dbReference type="InterPro" id="IPR032106">
    <property type="entry name" value="2-oxogl_dehyd_N"/>
</dbReference>
<dbReference type="InterPro" id="IPR029061">
    <property type="entry name" value="THDP-binding"/>
</dbReference>
<dbReference type="EMBL" id="DF836490">
    <property type="protein sequence ID" value="GAN08369.1"/>
    <property type="molecule type" value="Genomic_DNA"/>
</dbReference>
<accession>A0A0C9MLH8</accession>